<reference evidence="1" key="1">
    <citation type="journal article" date="2021" name="Microb. Physiol.">
        <title>Proteogenomic Insights into the Physiology of Marine, Sulfate-Reducing, Filamentous Desulfonema limicola and Desulfonema magnum.</title>
        <authorList>
            <person name="Schnaars V."/>
            <person name="Wohlbrand L."/>
            <person name="Scheve S."/>
            <person name="Hinrichs C."/>
            <person name="Reinhardt R."/>
            <person name="Rabus R."/>
        </authorList>
    </citation>
    <scope>NUCLEOTIDE SEQUENCE</scope>
    <source>
        <strain evidence="1">5ac10</strain>
    </source>
</reference>
<name>A0A975GJE1_9BACT</name>
<accession>A0A975GJE1</accession>
<evidence type="ECO:0000313" key="1">
    <source>
        <dbReference type="EMBL" id="QTA83621.1"/>
    </source>
</evidence>
<keyword evidence="2" id="KW-1185">Reference proteome</keyword>
<proteinExistence type="predicted"/>
<dbReference type="RefSeq" id="WP_207689434.1">
    <property type="nucleotide sequence ID" value="NZ_CP061799.1"/>
</dbReference>
<organism evidence="1 2">
    <name type="scientific">Desulfonema limicola</name>
    <dbReference type="NCBI Taxonomy" id="45656"/>
    <lineage>
        <taxon>Bacteria</taxon>
        <taxon>Pseudomonadati</taxon>
        <taxon>Thermodesulfobacteriota</taxon>
        <taxon>Desulfobacteria</taxon>
        <taxon>Desulfobacterales</taxon>
        <taxon>Desulfococcaceae</taxon>
        <taxon>Desulfonema</taxon>
    </lineage>
</organism>
<dbReference type="KEGG" id="dli:dnl_60340"/>
<dbReference type="AlphaFoldDB" id="A0A975GJE1"/>
<dbReference type="EMBL" id="CP061799">
    <property type="protein sequence ID" value="QTA83621.1"/>
    <property type="molecule type" value="Genomic_DNA"/>
</dbReference>
<gene>
    <name evidence="1" type="ORF">dnl_60340</name>
</gene>
<dbReference type="Proteomes" id="UP000663720">
    <property type="component" value="Chromosome"/>
</dbReference>
<evidence type="ECO:0000313" key="2">
    <source>
        <dbReference type="Proteomes" id="UP000663720"/>
    </source>
</evidence>
<protein>
    <submittedName>
        <fullName evidence="1">Uncharacterized protein</fullName>
    </submittedName>
</protein>
<sequence>MKTQNQSPITQFLSNPAMTAYEFETEIHNGMIKIPDNFQISDNNKFRVILLSLMKSNIGLGHVKRNPLGLFIDDAELMDQITESAMKAREQHPLRSDDE</sequence>